<sequence>MKLEKVTITNEQKTIPKYSNSENNSTEILKNIANIKKQKWENNLPLD</sequence>
<reference evidence="1" key="1">
    <citation type="submission" date="2018-02" db="EMBL/GenBank/DDBJ databases">
        <title>Rhizophora mucronata_Transcriptome.</title>
        <authorList>
            <person name="Meera S.P."/>
            <person name="Sreeshan A."/>
            <person name="Augustine A."/>
        </authorList>
    </citation>
    <scope>NUCLEOTIDE SEQUENCE</scope>
    <source>
        <tissue evidence="1">Leaf</tissue>
    </source>
</reference>
<evidence type="ECO:0000313" key="1">
    <source>
        <dbReference type="EMBL" id="MBX64521.1"/>
    </source>
</evidence>
<protein>
    <submittedName>
        <fullName evidence="1">Uncharacterized protein</fullName>
    </submittedName>
</protein>
<dbReference type="EMBL" id="GGEC01084037">
    <property type="protein sequence ID" value="MBX64521.1"/>
    <property type="molecule type" value="Transcribed_RNA"/>
</dbReference>
<name>A0A2P2QC01_RHIMU</name>
<accession>A0A2P2QC01</accession>
<dbReference type="AlphaFoldDB" id="A0A2P2QC01"/>
<proteinExistence type="predicted"/>
<organism evidence="1">
    <name type="scientific">Rhizophora mucronata</name>
    <name type="common">Asiatic mangrove</name>
    <dbReference type="NCBI Taxonomy" id="61149"/>
    <lineage>
        <taxon>Eukaryota</taxon>
        <taxon>Viridiplantae</taxon>
        <taxon>Streptophyta</taxon>
        <taxon>Embryophyta</taxon>
        <taxon>Tracheophyta</taxon>
        <taxon>Spermatophyta</taxon>
        <taxon>Magnoliopsida</taxon>
        <taxon>eudicotyledons</taxon>
        <taxon>Gunneridae</taxon>
        <taxon>Pentapetalae</taxon>
        <taxon>rosids</taxon>
        <taxon>fabids</taxon>
        <taxon>Malpighiales</taxon>
        <taxon>Rhizophoraceae</taxon>
        <taxon>Rhizophora</taxon>
    </lineage>
</organism>